<keyword evidence="1" id="KW-0812">Transmembrane</keyword>
<evidence type="ECO:0000313" key="3">
    <source>
        <dbReference type="Proteomes" id="UP000318288"/>
    </source>
</evidence>
<evidence type="ECO:0000256" key="1">
    <source>
        <dbReference type="SAM" id="Phobius"/>
    </source>
</evidence>
<feature type="transmembrane region" description="Helical" evidence="1">
    <location>
        <begin position="165"/>
        <end position="198"/>
    </location>
</feature>
<dbReference type="OrthoDB" id="244781at2"/>
<keyword evidence="1" id="KW-1133">Transmembrane helix</keyword>
<feature type="transmembrane region" description="Helical" evidence="1">
    <location>
        <begin position="218"/>
        <end position="236"/>
    </location>
</feature>
<feature type="transmembrane region" description="Helical" evidence="1">
    <location>
        <begin position="134"/>
        <end position="153"/>
    </location>
</feature>
<keyword evidence="3" id="KW-1185">Reference proteome</keyword>
<feature type="transmembrane region" description="Helical" evidence="1">
    <location>
        <begin position="39"/>
        <end position="56"/>
    </location>
</feature>
<protein>
    <submittedName>
        <fullName evidence="2">Uncharacterized protein</fullName>
    </submittedName>
</protein>
<dbReference type="Proteomes" id="UP000318288">
    <property type="component" value="Unassembled WGS sequence"/>
</dbReference>
<feature type="transmembrane region" description="Helical" evidence="1">
    <location>
        <begin position="248"/>
        <end position="272"/>
    </location>
</feature>
<gene>
    <name evidence="2" type="ORF">Poly51_51340</name>
</gene>
<keyword evidence="1" id="KW-0472">Membrane</keyword>
<dbReference type="EMBL" id="SJPW01000007">
    <property type="protein sequence ID" value="TWU47334.1"/>
    <property type="molecule type" value="Genomic_DNA"/>
</dbReference>
<dbReference type="RefSeq" id="WP_146461058.1">
    <property type="nucleotide sequence ID" value="NZ_SJPW01000007.1"/>
</dbReference>
<feature type="transmembrane region" description="Helical" evidence="1">
    <location>
        <begin position="68"/>
        <end position="92"/>
    </location>
</feature>
<accession>A0A5C6EFS8</accession>
<evidence type="ECO:0000313" key="2">
    <source>
        <dbReference type="EMBL" id="TWU47334.1"/>
    </source>
</evidence>
<dbReference type="AlphaFoldDB" id="A0A5C6EFS8"/>
<name>A0A5C6EFS8_9BACT</name>
<sequence>MTKVSETRAGSNNAKWWDVFLALVGVRTSIHRVIHARRGWLFTGFLVCTAALGREYDGISLLHQPADLLGSFAASLLLSSVLFLWFWAGLNACKIRLVGPWKHAVVFLTGYWLTAPLAWIYAVPVESMTDEVTALRYNLTALSVVSIWRVLLFARVTSIQFRIPFAVSLFWILVPCMVIAFFALINSIMSMVSIMGGIRLTTTQQMIVDFQGVILGGVWWSFLPVVIAAIALTVWMRRKGGGRRVARTLPNVSAASWAIPLAVLGVLIVGAIRFQPALSLAHQVDAKLLDGSIADAIAMMDQHNEGDFPRTWDPQPQYSMRTESKPSIGEISKALRNEQPASWVVDRMMVQADEIILRQAGYWGGAEGTLSRREPMFYLDVDTIRRLIEDLENTAGLPIADQALAERLKGLQAIAQESLQPAIDRDADMERAMGEMAVE</sequence>
<reference evidence="2 3" key="1">
    <citation type="submission" date="2019-02" db="EMBL/GenBank/DDBJ databases">
        <title>Deep-cultivation of Planctomycetes and their phenomic and genomic characterization uncovers novel biology.</title>
        <authorList>
            <person name="Wiegand S."/>
            <person name="Jogler M."/>
            <person name="Boedeker C."/>
            <person name="Pinto D."/>
            <person name="Vollmers J."/>
            <person name="Rivas-Marin E."/>
            <person name="Kohn T."/>
            <person name="Peeters S.H."/>
            <person name="Heuer A."/>
            <person name="Rast P."/>
            <person name="Oberbeckmann S."/>
            <person name="Bunk B."/>
            <person name="Jeske O."/>
            <person name="Meyerdierks A."/>
            <person name="Storesund J.E."/>
            <person name="Kallscheuer N."/>
            <person name="Luecker S."/>
            <person name="Lage O.M."/>
            <person name="Pohl T."/>
            <person name="Merkel B.J."/>
            <person name="Hornburger P."/>
            <person name="Mueller R.-W."/>
            <person name="Bruemmer F."/>
            <person name="Labrenz M."/>
            <person name="Spormann A.M."/>
            <person name="Op Den Camp H."/>
            <person name="Overmann J."/>
            <person name="Amann R."/>
            <person name="Jetten M.S.M."/>
            <person name="Mascher T."/>
            <person name="Medema M.H."/>
            <person name="Devos D.P."/>
            <person name="Kaster A.-K."/>
            <person name="Ovreas L."/>
            <person name="Rohde M."/>
            <person name="Galperin M.Y."/>
            <person name="Jogler C."/>
        </authorList>
    </citation>
    <scope>NUCLEOTIDE SEQUENCE [LARGE SCALE GENOMIC DNA]</scope>
    <source>
        <strain evidence="2 3">Poly51</strain>
    </source>
</reference>
<organism evidence="2 3">
    <name type="scientific">Rubripirellula tenax</name>
    <dbReference type="NCBI Taxonomy" id="2528015"/>
    <lineage>
        <taxon>Bacteria</taxon>
        <taxon>Pseudomonadati</taxon>
        <taxon>Planctomycetota</taxon>
        <taxon>Planctomycetia</taxon>
        <taxon>Pirellulales</taxon>
        <taxon>Pirellulaceae</taxon>
        <taxon>Rubripirellula</taxon>
    </lineage>
</organism>
<proteinExistence type="predicted"/>
<comment type="caution">
    <text evidence="2">The sequence shown here is derived from an EMBL/GenBank/DDBJ whole genome shotgun (WGS) entry which is preliminary data.</text>
</comment>
<feature type="transmembrane region" description="Helical" evidence="1">
    <location>
        <begin position="104"/>
        <end position="122"/>
    </location>
</feature>